<evidence type="ECO:0000313" key="3">
    <source>
        <dbReference type="EMBL" id="KAF7637767.1"/>
    </source>
</evidence>
<dbReference type="OrthoDB" id="5906526at2759"/>
<evidence type="ECO:0000313" key="4">
    <source>
        <dbReference type="Proteomes" id="UP000605970"/>
    </source>
</evidence>
<feature type="region of interest" description="Disordered" evidence="2">
    <location>
        <begin position="198"/>
        <end position="225"/>
    </location>
</feature>
<proteinExistence type="predicted"/>
<feature type="compositionally biased region" description="Acidic residues" evidence="2">
    <location>
        <begin position="203"/>
        <end position="225"/>
    </location>
</feature>
<dbReference type="EMBL" id="JABEBT010000017">
    <property type="protein sequence ID" value="KAF7637767.1"/>
    <property type="molecule type" value="Genomic_DNA"/>
</dbReference>
<evidence type="ECO:0000256" key="1">
    <source>
        <dbReference type="SAM" id="Coils"/>
    </source>
</evidence>
<accession>A0A8S9ZWS7</accession>
<organism evidence="3 4">
    <name type="scientific">Meloidogyne graminicola</name>
    <dbReference type="NCBI Taxonomy" id="189291"/>
    <lineage>
        <taxon>Eukaryota</taxon>
        <taxon>Metazoa</taxon>
        <taxon>Ecdysozoa</taxon>
        <taxon>Nematoda</taxon>
        <taxon>Chromadorea</taxon>
        <taxon>Rhabditida</taxon>
        <taxon>Tylenchina</taxon>
        <taxon>Tylenchomorpha</taxon>
        <taxon>Tylenchoidea</taxon>
        <taxon>Meloidogynidae</taxon>
        <taxon>Meloidogyninae</taxon>
        <taxon>Meloidogyne</taxon>
    </lineage>
</organism>
<keyword evidence="1" id="KW-0175">Coiled coil</keyword>
<feature type="compositionally biased region" description="Basic and acidic residues" evidence="2">
    <location>
        <begin position="580"/>
        <end position="604"/>
    </location>
</feature>
<feature type="coiled-coil region" evidence="1">
    <location>
        <begin position="484"/>
        <end position="511"/>
    </location>
</feature>
<evidence type="ECO:0000256" key="2">
    <source>
        <dbReference type="SAM" id="MobiDB-lite"/>
    </source>
</evidence>
<keyword evidence="4" id="KW-1185">Reference proteome</keyword>
<protein>
    <submittedName>
        <fullName evidence="3">Uncharacterized protein</fullName>
    </submittedName>
</protein>
<sequence length="620" mass="72633">MGDSTKGEGKIFAKSKSRDLTPSFPLALIALLSWLIKIVHCRYGSSRKFSGRSVISSISSEANRNYEYSEFKTDKIVAEEYVKKLVGKTQYFKPEIIEADIYCEEKVLDGENPEECKNITSKDKTVAKILEYVYLKIDKLEKKEQFENIILPKNNCNIGFPLPKNIFGKAFLFDSALNFSGDDLEELIHGQEKMVYVKPKKEEEEDKDEKEEDTNVDDDEDDEEGNVQLSTLALLEAIYKGSKGFGNEDIFLDWEKIPEKEYKYEIGKRHRIKDIAKGIFLKVEKILRKLIKSIENKINKIKRKEKIKSWFKYPFSIFKSTSSTISIPKEEIAKEEKVNSPLLSDRKETEVQEHTEEIHSSDIRRSPFLKKDLKPLRSFNEGTSLETGKKESTHKRYRSADDIIQVFQSPKINDYTTSNDDINEVYETDDFDKDEFEDKDIKGIRKLEKTGKANIDEKLKLEINERIKSIKQKWLNELKLLKTIKEREDKIKEWKEILDNWEKKARDIFEEKIIIIKDDAGHKILTEQKVHPFKFLQEVIFEVSIKPTDKRFKKITVEEYEEVIEFLENTEKFIIWPPKKNNESKEKNNFDKSNEGEELVEIKGESSNSNIKEINKKKKK</sequence>
<name>A0A8S9ZWS7_9BILA</name>
<gene>
    <name evidence="3" type="ORF">Mgra_00002741</name>
</gene>
<reference evidence="3" key="1">
    <citation type="journal article" date="2020" name="Ecol. Evol.">
        <title>Genome structure and content of the rice root-knot nematode (Meloidogyne graminicola).</title>
        <authorList>
            <person name="Phan N.T."/>
            <person name="Danchin E.G.J."/>
            <person name="Klopp C."/>
            <person name="Perfus-Barbeoch L."/>
            <person name="Kozlowski D.K."/>
            <person name="Koutsovoulos G.D."/>
            <person name="Lopez-Roques C."/>
            <person name="Bouchez O."/>
            <person name="Zahm M."/>
            <person name="Besnard G."/>
            <person name="Bellafiore S."/>
        </authorList>
    </citation>
    <scope>NUCLEOTIDE SEQUENCE</scope>
    <source>
        <strain evidence="3">VN-18</strain>
    </source>
</reference>
<dbReference type="Proteomes" id="UP000605970">
    <property type="component" value="Unassembled WGS sequence"/>
</dbReference>
<dbReference type="AlphaFoldDB" id="A0A8S9ZWS7"/>
<feature type="region of interest" description="Disordered" evidence="2">
    <location>
        <begin position="580"/>
        <end position="606"/>
    </location>
</feature>
<comment type="caution">
    <text evidence="3">The sequence shown here is derived from an EMBL/GenBank/DDBJ whole genome shotgun (WGS) entry which is preliminary data.</text>
</comment>